<accession>A0AA90KEY9</accession>
<organism evidence="1">
    <name type="scientific">Streptantibioticus silvisoli</name>
    <dbReference type="NCBI Taxonomy" id="2705255"/>
    <lineage>
        <taxon>Bacteria</taxon>
        <taxon>Bacillati</taxon>
        <taxon>Actinomycetota</taxon>
        <taxon>Actinomycetes</taxon>
        <taxon>Kitasatosporales</taxon>
        <taxon>Streptomycetaceae</taxon>
        <taxon>Streptantibioticus</taxon>
    </lineage>
</organism>
<sequence>MGDWELINTELDAAEREQRTISDLAARVISTQFHSGQSSALYAFSSTGIIEDHLGDEIHESIQDSDEDEERRALEAFNTYCAGRSDKSRQAGWSHLRW</sequence>
<gene>
    <name evidence="1" type="ORF">POF50_004250</name>
</gene>
<reference evidence="1" key="1">
    <citation type="submission" date="2023-05" db="EMBL/GenBank/DDBJ databases">
        <title>Streptantibioticus silvisoli sp. nov., acidotolerant actinomycetes 1 from pine litter.</title>
        <authorList>
            <person name="Swiecimska M."/>
            <person name="Golinska P."/>
            <person name="Sangal V."/>
            <person name="Wachnowicz B."/>
            <person name="Goodfellow M."/>
        </authorList>
    </citation>
    <scope>NUCLEOTIDE SEQUENCE</scope>
    <source>
        <strain evidence="1">SL13</strain>
    </source>
</reference>
<name>A0AA90KEY9_9ACTN</name>
<proteinExistence type="predicted"/>
<dbReference type="RefSeq" id="WP_271312345.1">
    <property type="nucleotide sequence ID" value="NZ_JABXJJ020000004.1"/>
</dbReference>
<comment type="caution">
    <text evidence="1">The sequence shown here is derived from an EMBL/GenBank/DDBJ whole genome shotgun (WGS) entry which is preliminary data.</text>
</comment>
<protein>
    <submittedName>
        <fullName evidence="1">Uncharacterized protein</fullName>
    </submittedName>
</protein>
<evidence type="ECO:0000313" key="1">
    <source>
        <dbReference type="EMBL" id="MDI5968565.1"/>
    </source>
</evidence>
<dbReference type="EMBL" id="JABXJJ020000004">
    <property type="protein sequence ID" value="MDI5968565.1"/>
    <property type="molecule type" value="Genomic_DNA"/>
</dbReference>
<dbReference type="AlphaFoldDB" id="A0AA90KEY9"/>